<keyword evidence="2" id="KW-0489">Methyltransferase</keyword>
<dbReference type="CDD" id="cd02440">
    <property type="entry name" value="AdoMet_MTases"/>
    <property type="match status" value="1"/>
</dbReference>
<dbReference type="InterPro" id="IPR029063">
    <property type="entry name" value="SAM-dependent_MTases_sf"/>
</dbReference>
<reference evidence="2 3" key="1">
    <citation type="submission" date="2024-06" db="EMBL/GenBank/DDBJ databases">
        <authorList>
            <person name="Steensen K."/>
            <person name="Seneca J."/>
            <person name="Bartlau N."/>
            <person name="Yu A.X."/>
            <person name="Polz M.F."/>
        </authorList>
    </citation>
    <scope>NUCLEOTIDE SEQUENCE [LARGE SCALE GENOMIC DNA]</scope>
    <source>
        <strain evidence="2 3">1F146</strain>
    </source>
</reference>
<comment type="caution">
    <text evidence="2">The sequence shown here is derived from an EMBL/GenBank/DDBJ whole genome shotgun (WGS) entry which is preliminary data.</text>
</comment>
<dbReference type="Gene3D" id="3.40.50.150">
    <property type="entry name" value="Vaccinia Virus protein VP39"/>
    <property type="match status" value="1"/>
</dbReference>
<keyword evidence="3" id="KW-1185">Reference proteome</keyword>
<evidence type="ECO:0000313" key="2">
    <source>
        <dbReference type="EMBL" id="MEZ8210920.1"/>
    </source>
</evidence>
<evidence type="ECO:0000313" key="3">
    <source>
        <dbReference type="Proteomes" id="UP001569151"/>
    </source>
</evidence>
<gene>
    <name evidence="2" type="ORF">ACED39_19320</name>
</gene>
<feature type="domain" description="Methyltransferase" evidence="1">
    <location>
        <begin position="39"/>
        <end position="129"/>
    </location>
</feature>
<protein>
    <submittedName>
        <fullName evidence="2">Methyltransferase domain-containing protein</fullName>
    </submittedName>
</protein>
<dbReference type="Proteomes" id="UP001569151">
    <property type="component" value="Unassembled WGS sequence"/>
</dbReference>
<organism evidence="2 3">
    <name type="scientific">Vibrio bivalvicida</name>
    <dbReference type="NCBI Taxonomy" id="1276888"/>
    <lineage>
        <taxon>Bacteria</taxon>
        <taxon>Pseudomonadati</taxon>
        <taxon>Pseudomonadota</taxon>
        <taxon>Gammaproteobacteria</taxon>
        <taxon>Vibrionales</taxon>
        <taxon>Vibrionaceae</taxon>
        <taxon>Vibrio</taxon>
        <taxon>Vibrio oreintalis group</taxon>
    </lineage>
</organism>
<dbReference type="GO" id="GO:0008168">
    <property type="term" value="F:methyltransferase activity"/>
    <property type="evidence" value="ECO:0007669"/>
    <property type="project" value="UniProtKB-KW"/>
</dbReference>
<dbReference type="GO" id="GO:0032259">
    <property type="term" value="P:methylation"/>
    <property type="evidence" value="ECO:0007669"/>
    <property type="project" value="UniProtKB-KW"/>
</dbReference>
<sequence length="217" mass="24877">MDEHSDIWRQYYEKALAKPHLKRTEFVVKLNKSSTKVAIDCGCGTGSDIDYLLWQGYQVHGFDVNPDAIVICRDRFVQSAFADISQSSFEDYEYPQCGLVIANNSLFFADPSCFLRTWEKIESSLVEGGVFAGDFMGTKDSWANNYRSPTTPLTESEVRTLFSNFEIIRFVERDEKAETALGRQKHWHMFSVVAVKRNYSCSLLVGKNKNVRENYDS</sequence>
<dbReference type="EMBL" id="JBGOOS010000038">
    <property type="protein sequence ID" value="MEZ8210920.1"/>
    <property type="molecule type" value="Genomic_DNA"/>
</dbReference>
<dbReference type="InterPro" id="IPR041698">
    <property type="entry name" value="Methyltransf_25"/>
</dbReference>
<accession>A0ABV4MN31</accession>
<keyword evidence="2" id="KW-0808">Transferase</keyword>
<dbReference type="SUPFAM" id="SSF53335">
    <property type="entry name" value="S-adenosyl-L-methionine-dependent methyltransferases"/>
    <property type="match status" value="1"/>
</dbReference>
<evidence type="ECO:0000259" key="1">
    <source>
        <dbReference type="Pfam" id="PF13649"/>
    </source>
</evidence>
<proteinExistence type="predicted"/>
<name>A0ABV4MN31_9VIBR</name>
<dbReference type="Pfam" id="PF13649">
    <property type="entry name" value="Methyltransf_25"/>
    <property type="match status" value="1"/>
</dbReference>
<dbReference type="RefSeq" id="WP_371719776.1">
    <property type="nucleotide sequence ID" value="NZ_JBGOOF010000030.1"/>
</dbReference>